<dbReference type="Proteomes" id="UP001500194">
    <property type="component" value="Unassembled WGS sequence"/>
</dbReference>
<evidence type="ECO:0000256" key="1">
    <source>
        <dbReference type="SAM" id="MobiDB-lite"/>
    </source>
</evidence>
<accession>A0AAV3SZT3</accession>
<feature type="region of interest" description="Disordered" evidence="1">
    <location>
        <begin position="1"/>
        <end position="30"/>
    </location>
</feature>
<dbReference type="RefSeq" id="WP_227261189.1">
    <property type="nucleotide sequence ID" value="NZ_BAAADU010000002.1"/>
</dbReference>
<name>A0AAV3SZT3_9EURY</name>
<sequence length="63" mass="7322">MSFDDSSSDAVGADVPRPPDVTDETDDRPTPLDALWRVYERLRTHVREWPGRYVEQQANVYEN</sequence>
<proteinExistence type="predicted"/>
<protein>
    <submittedName>
        <fullName evidence="2">Uncharacterized protein</fullName>
    </submittedName>
</protein>
<evidence type="ECO:0000313" key="3">
    <source>
        <dbReference type="Proteomes" id="UP001500194"/>
    </source>
</evidence>
<dbReference type="GeneID" id="68571764"/>
<evidence type="ECO:0000313" key="2">
    <source>
        <dbReference type="EMBL" id="GAA0650061.1"/>
    </source>
</evidence>
<organism evidence="2 3">
    <name type="scientific">Salarchaeum japonicum</name>
    <dbReference type="NCBI Taxonomy" id="555573"/>
    <lineage>
        <taxon>Archaea</taxon>
        <taxon>Methanobacteriati</taxon>
        <taxon>Methanobacteriota</taxon>
        <taxon>Stenosarchaea group</taxon>
        <taxon>Halobacteria</taxon>
        <taxon>Halobacteriales</taxon>
        <taxon>Halobacteriaceae</taxon>
    </lineage>
</organism>
<dbReference type="AlphaFoldDB" id="A0AAV3SZT3"/>
<comment type="caution">
    <text evidence="2">The sequence shown here is derived from an EMBL/GenBank/DDBJ whole genome shotgun (WGS) entry which is preliminary data.</text>
</comment>
<keyword evidence="3" id="KW-1185">Reference proteome</keyword>
<reference evidence="2 3" key="1">
    <citation type="journal article" date="2019" name="Int. J. Syst. Evol. Microbiol.">
        <title>The Global Catalogue of Microorganisms (GCM) 10K type strain sequencing project: providing services to taxonomists for standard genome sequencing and annotation.</title>
        <authorList>
            <consortium name="The Broad Institute Genomics Platform"/>
            <consortium name="The Broad Institute Genome Sequencing Center for Infectious Disease"/>
            <person name="Wu L."/>
            <person name="Ma J."/>
        </authorList>
    </citation>
    <scope>NUCLEOTIDE SEQUENCE [LARGE SCALE GENOMIC DNA]</scope>
    <source>
        <strain evidence="2 3">JCM 16327</strain>
    </source>
</reference>
<dbReference type="EMBL" id="BAAADU010000002">
    <property type="protein sequence ID" value="GAA0650061.1"/>
    <property type="molecule type" value="Genomic_DNA"/>
</dbReference>
<gene>
    <name evidence="2" type="ORF">GCM10009019_11080</name>
</gene>